<proteinExistence type="predicted"/>
<keyword evidence="3" id="KW-1185">Reference proteome</keyword>
<protein>
    <submittedName>
        <fullName evidence="2">Uncharacterized protein</fullName>
    </submittedName>
</protein>
<reference evidence="2 3" key="1">
    <citation type="submission" date="2016-10" db="EMBL/GenBank/DDBJ databases">
        <title>The genome of Paramicrosporidium saccamoebae is the missing link in understanding Cryptomycota and Microsporidia evolution.</title>
        <authorList>
            <person name="Quandt C.A."/>
            <person name="Beaudet D."/>
            <person name="Corsaro D."/>
            <person name="Michel R."/>
            <person name="Corradi N."/>
            <person name="James T."/>
        </authorList>
    </citation>
    <scope>NUCLEOTIDE SEQUENCE [LARGE SCALE GENOMIC DNA]</scope>
    <source>
        <strain evidence="2 3">KSL3</strain>
    </source>
</reference>
<sequence length="417" mass="47742">MLAAILIYCVSFVASASRLVPLGKSTEEYIANGLEKLKLSEKISYEERQRLVERRLDRRAKEEAITGSMTVFRAIENLDSSVVLDAVQLEDHLASAIGTFKVDRTFACNLIDSSVLSKASNLKRYLIAKDGGHKNILGCLQLFPLQEWPDMFRAHVYLAETYKSAWYDRDHWFKLWQQADFQKYSEAACAANNPKFLSEMQYIPRNPKKYIPPLQLPYALEHMETIAIHDAVQTVEFFIERGFKISHLNAHRGLFQTFCSLEILQYLQDNGIPFSFKDIEEAIKQDSTEYLKCALDTVSVSVDEQLELVVKHSSVRCFQFLVSTQNDPATDFLANWFSESRGPLPSVLFKLLDWEATQEQIDTIAKKGRLGLLENLCEHLNMAPSVEAYLEAVINGNQKVVDFIKRVRPHYPTVRLK</sequence>
<gene>
    <name evidence="2" type="ORF">PSACC_03046</name>
</gene>
<evidence type="ECO:0000313" key="2">
    <source>
        <dbReference type="EMBL" id="PJF17155.1"/>
    </source>
</evidence>
<organism evidence="2 3">
    <name type="scientific">Paramicrosporidium saccamoebae</name>
    <dbReference type="NCBI Taxonomy" id="1246581"/>
    <lineage>
        <taxon>Eukaryota</taxon>
        <taxon>Fungi</taxon>
        <taxon>Fungi incertae sedis</taxon>
        <taxon>Cryptomycota</taxon>
        <taxon>Cryptomycota incertae sedis</taxon>
        <taxon>Paramicrosporidium</taxon>
    </lineage>
</organism>
<accession>A0A2H9THF6</accession>
<evidence type="ECO:0000313" key="3">
    <source>
        <dbReference type="Proteomes" id="UP000240830"/>
    </source>
</evidence>
<dbReference type="EMBL" id="MTSL01000189">
    <property type="protein sequence ID" value="PJF17155.1"/>
    <property type="molecule type" value="Genomic_DNA"/>
</dbReference>
<keyword evidence="1" id="KW-0732">Signal</keyword>
<evidence type="ECO:0000256" key="1">
    <source>
        <dbReference type="SAM" id="SignalP"/>
    </source>
</evidence>
<comment type="caution">
    <text evidence="2">The sequence shown here is derived from an EMBL/GenBank/DDBJ whole genome shotgun (WGS) entry which is preliminary data.</text>
</comment>
<dbReference type="AlphaFoldDB" id="A0A2H9THF6"/>
<name>A0A2H9THF6_9FUNG</name>
<feature type="chain" id="PRO_5014194406" evidence="1">
    <location>
        <begin position="17"/>
        <end position="417"/>
    </location>
</feature>
<dbReference type="Proteomes" id="UP000240830">
    <property type="component" value="Unassembled WGS sequence"/>
</dbReference>
<feature type="signal peptide" evidence="1">
    <location>
        <begin position="1"/>
        <end position="16"/>
    </location>
</feature>